<reference evidence="2 3" key="1">
    <citation type="submission" date="2017-07" db="EMBL/GenBank/DDBJ databases">
        <authorList>
            <person name="Sun Z.S."/>
            <person name="Albrecht U."/>
            <person name="Echele G."/>
            <person name="Lee C.C."/>
        </authorList>
    </citation>
    <scope>NUCLEOTIDE SEQUENCE [LARGE SCALE GENOMIC DNA]</scope>
    <source>
        <strain evidence="2 3">P16-029</strain>
    </source>
</reference>
<evidence type="ECO:0008006" key="4">
    <source>
        <dbReference type="Google" id="ProtNLM"/>
    </source>
</evidence>
<dbReference type="EMBL" id="NOWI01000003">
    <property type="protein sequence ID" value="RFT46014.1"/>
    <property type="molecule type" value="Genomic_DNA"/>
</dbReference>
<comment type="caution">
    <text evidence="2">The sequence shown here is derived from an EMBL/GenBank/DDBJ whole genome shotgun (WGS) entry which is preliminary data.</text>
</comment>
<sequence length="248" mass="26839">MFTLTSTPVTFVGLLILFAWSLVWSVRDAIKAPTVVTKVSTWVHVVMAVTMILMVPKSWWKPLVSAIGGPTTPVVVFAICTAWMVFMAAWRSSWSSWGHAAMFAAMVWHLAAMRKMSSLMTASKHSGMGTMNHGGMDHGMNHGGMGHGMNGGMDHGMQTTMNAAMHDFAVVGIPLMVALLALAIAGLWRAISGEAENPRKVPTCHVVATEPLAIRLSGLGDFAMAFGMFWMSTGLLTPIMPFMEHLHP</sequence>
<keyword evidence="1" id="KW-0472">Membrane</keyword>
<evidence type="ECO:0000313" key="2">
    <source>
        <dbReference type="EMBL" id="RFT46014.1"/>
    </source>
</evidence>
<evidence type="ECO:0000313" key="3">
    <source>
        <dbReference type="Proteomes" id="UP000259211"/>
    </source>
</evidence>
<keyword evidence="1" id="KW-1133">Transmembrane helix</keyword>
<evidence type="ECO:0000256" key="1">
    <source>
        <dbReference type="SAM" id="Phobius"/>
    </source>
</evidence>
<keyword evidence="1" id="KW-0812">Transmembrane</keyword>
<feature type="transmembrane region" description="Helical" evidence="1">
    <location>
        <begin position="222"/>
        <end position="243"/>
    </location>
</feature>
<protein>
    <recommendedName>
        <fullName evidence="4">DUF5134 domain-containing protein</fullName>
    </recommendedName>
</protein>
<feature type="transmembrane region" description="Helical" evidence="1">
    <location>
        <begin position="96"/>
        <end position="113"/>
    </location>
</feature>
<feature type="transmembrane region" description="Helical" evidence="1">
    <location>
        <begin position="168"/>
        <end position="191"/>
    </location>
</feature>
<name>A0A3E2DL59_9ACTN</name>
<feature type="transmembrane region" description="Helical" evidence="1">
    <location>
        <begin position="41"/>
        <end position="60"/>
    </location>
</feature>
<proteinExistence type="predicted"/>
<feature type="transmembrane region" description="Helical" evidence="1">
    <location>
        <begin position="72"/>
        <end position="90"/>
    </location>
</feature>
<accession>A0A3E2DL59</accession>
<gene>
    <name evidence="2" type="ORF">CHT91_04235</name>
</gene>
<organism evidence="2 3">
    <name type="scientific">Cutibacterium avidum</name>
    <dbReference type="NCBI Taxonomy" id="33010"/>
    <lineage>
        <taxon>Bacteria</taxon>
        <taxon>Bacillati</taxon>
        <taxon>Actinomycetota</taxon>
        <taxon>Actinomycetes</taxon>
        <taxon>Propionibacteriales</taxon>
        <taxon>Propionibacteriaceae</taxon>
        <taxon>Cutibacterium</taxon>
    </lineage>
</organism>
<dbReference type="AlphaFoldDB" id="A0A3E2DL59"/>
<dbReference type="Proteomes" id="UP000259211">
    <property type="component" value="Unassembled WGS sequence"/>
</dbReference>